<evidence type="ECO:0000313" key="8">
    <source>
        <dbReference type="Proteomes" id="UP000551823"/>
    </source>
</evidence>
<accession>A0A7L4CIV9</accession>
<organism evidence="7 8">
    <name type="scientific">Nyctiprogne leucopyga</name>
    <dbReference type="NCBI Taxonomy" id="382315"/>
    <lineage>
        <taxon>Eukaryota</taxon>
        <taxon>Metazoa</taxon>
        <taxon>Chordata</taxon>
        <taxon>Craniata</taxon>
        <taxon>Vertebrata</taxon>
        <taxon>Euteleostomi</taxon>
        <taxon>Archelosauria</taxon>
        <taxon>Archosauria</taxon>
        <taxon>Dinosauria</taxon>
        <taxon>Saurischia</taxon>
        <taxon>Theropoda</taxon>
        <taxon>Coelurosauria</taxon>
        <taxon>Aves</taxon>
        <taxon>Neognathae</taxon>
        <taxon>Neoaves</taxon>
        <taxon>Strisores</taxon>
        <taxon>Caprimulgiformes</taxon>
        <taxon>Caprimulgidae</taxon>
        <taxon>Chordeilinae</taxon>
        <taxon>Nyctiprogne</taxon>
    </lineage>
</organism>
<feature type="non-terminal residue" evidence="7">
    <location>
        <position position="95"/>
    </location>
</feature>
<dbReference type="Gene3D" id="3.30.40.10">
    <property type="entry name" value="Zinc/RING finger domain, C3HC4 (zinc finger)"/>
    <property type="match status" value="1"/>
</dbReference>
<dbReference type="InterPro" id="IPR013083">
    <property type="entry name" value="Znf_RING/FYVE/PHD"/>
</dbReference>
<evidence type="ECO:0000256" key="5">
    <source>
        <dbReference type="SAM" id="MobiDB-lite"/>
    </source>
</evidence>
<feature type="compositionally biased region" description="Basic residues" evidence="5">
    <location>
        <begin position="17"/>
        <end position="28"/>
    </location>
</feature>
<dbReference type="GO" id="GO:0008270">
    <property type="term" value="F:zinc ion binding"/>
    <property type="evidence" value="ECO:0007669"/>
    <property type="project" value="UniProtKB-KW"/>
</dbReference>
<evidence type="ECO:0000256" key="3">
    <source>
        <dbReference type="ARBA" id="ARBA00022833"/>
    </source>
</evidence>
<keyword evidence="3" id="KW-0862">Zinc</keyword>
<keyword evidence="2 4" id="KW-0863">Zinc-finger</keyword>
<evidence type="ECO:0000256" key="1">
    <source>
        <dbReference type="ARBA" id="ARBA00022723"/>
    </source>
</evidence>
<feature type="region of interest" description="Disordered" evidence="5">
    <location>
        <begin position="1"/>
        <end position="41"/>
    </location>
</feature>
<sequence length="95" mass="10298">AAAAATGLGGRATVAARRGRRRRRRRGRAGAVAEEEEEEEEEEDEVVLAVAECPLCRQALLGEAVTPPCRHSFCLSCFQRCLQGPGLCCPLCRSR</sequence>
<reference evidence="7 8" key="1">
    <citation type="submission" date="2019-09" db="EMBL/GenBank/DDBJ databases">
        <title>Bird 10,000 Genomes (B10K) Project - Family phase.</title>
        <authorList>
            <person name="Zhang G."/>
        </authorList>
    </citation>
    <scope>NUCLEOTIDE SEQUENCE [LARGE SCALE GENOMIC DNA]</scope>
    <source>
        <strain evidence="7">B10K-DU-005-01</strain>
    </source>
</reference>
<dbReference type="SMART" id="SM00184">
    <property type="entry name" value="RING"/>
    <property type="match status" value="1"/>
</dbReference>
<evidence type="ECO:0000256" key="2">
    <source>
        <dbReference type="ARBA" id="ARBA00022771"/>
    </source>
</evidence>
<feature type="non-terminal residue" evidence="7">
    <location>
        <position position="1"/>
    </location>
</feature>
<dbReference type="GO" id="GO:0016874">
    <property type="term" value="F:ligase activity"/>
    <property type="evidence" value="ECO:0007669"/>
    <property type="project" value="UniProtKB-KW"/>
</dbReference>
<dbReference type="Pfam" id="PF00097">
    <property type="entry name" value="zf-C3HC4"/>
    <property type="match status" value="1"/>
</dbReference>
<dbReference type="InterPro" id="IPR001841">
    <property type="entry name" value="Znf_RING"/>
</dbReference>
<feature type="domain" description="RING-type" evidence="6">
    <location>
        <begin position="53"/>
        <end position="93"/>
    </location>
</feature>
<dbReference type="InterPro" id="IPR018957">
    <property type="entry name" value="Znf_C3HC4_RING-type"/>
</dbReference>
<dbReference type="EMBL" id="VZZU01003876">
    <property type="protein sequence ID" value="NXW50026.1"/>
    <property type="molecule type" value="Genomic_DNA"/>
</dbReference>
<dbReference type="SUPFAM" id="SSF57850">
    <property type="entry name" value="RING/U-box"/>
    <property type="match status" value="1"/>
</dbReference>
<keyword evidence="8" id="KW-1185">Reference proteome</keyword>
<feature type="compositionally biased region" description="Low complexity" evidence="5">
    <location>
        <begin position="1"/>
        <end position="16"/>
    </location>
</feature>
<dbReference type="Proteomes" id="UP000551823">
    <property type="component" value="Unassembled WGS sequence"/>
</dbReference>
<protein>
    <submittedName>
        <fullName evidence="7">RN169 ligase</fullName>
    </submittedName>
</protein>
<evidence type="ECO:0000259" key="6">
    <source>
        <dbReference type="PROSITE" id="PS50089"/>
    </source>
</evidence>
<name>A0A7L4CIV9_9AVES</name>
<dbReference type="PROSITE" id="PS50089">
    <property type="entry name" value="ZF_RING_2"/>
    <property type="match status" value="1"/>
</dbReference>
<evidence type="ECO:0000256" key="4">
    <source>
        <dbReference type="PROSITE-ProRule" id="PRU00175"/>
    </source>
</evidence>
<proteinExistence type="predicted"/>
<comment type="caution">
    <text evidence="7">The sequence shown here is derived from an EMBL/GenBank/DDBJ whole genome shotgun (WGS) entry which is preliminary data.</text>
</comment>
<gene>
    <name evidence="7" type="primary">Rnf169_0</name>
    <name evidence="7" type="ORF">NYCLEU_R14517</name>
</gene>
<keyword evidence="7" id="KW-0436">Ligase</keyword>
<dbReference type="AlphaFoldDB" id="A0A7L4CIV9"/>
<evidence type="ECO:0000313" key="7">
    <source>
        <dbReference type="EMBL" id="NXW50026.1"/>
    </source>
</evidence>
<keyword evidence="1" id="KW-0479">Metal-binding</keyword>